<name>A0A5A7PY65_STRAF</name>
<evidence type="ECO:0000313" key="2">
    <source>
        <dbReference type="EMBL" id="GER37805.1"/>
    </source>
</evidence>
<reference evidence="3" key="1">
    <citation type="journal article" date="2019" name="Curr. Biol.">
        <title>Genome Sequence of Striga asiatica Provides Insight into the Evolution of Plant Parasitism.</title>
        <authorList>
            <person name="Yoshida S."/>
            <person name="Kim S."/>
            <person name="Wafula E.K."/>
            <person name="Tanskanen J."/>
            <person name="Kim Y.M."/>
            <person name="Honaas L."/>
            <person name="Yang Z."/>
            <person name="Spallek T."/>
            <person name="Conn C.E."/>
            <person name="Ichihashi Y."/>
            <person name="Cheong K."/>
            <person name="Cui S."/>
            <person name="Der J.P."/>
            <person name="Gundlach H."/>
            <person name="Jiao Y."/>
            <person name="Hori C."/>
            <person name="Ishida J.K."/>
            <person name="Kasahara H."/>
            <person name="Kiba T."/>
            <person name="Kim M.S."/>
            <person name="Koo N."/>
            <person name="Laohavisit A."/>
            <person name="Lee Y.H."/>
            <person name="Lumba S."/>
            <person name="McCourt P."/>
            <person name="Mortimer J.C."/>
            <person name="Mutuku J.M."/>
            <person name="Nomura T."/>
            <person name="Sasaki-Sekimoto Y."/>
            <person name="Seto Y."/>
            <person name="Wang Y."/>
            <person name="Wakatake T."/>
            <person name="Sakakibara H."/>
            <person name="Demura T."/>
            <person name="Yamaguchi S."/>
            <person name="Yoneyama K."/>
            <person name="Manabe R.I."/>
            <person name="Nelson D.C."/>
            <person name="Schulman A.H."/>
            <person name="Timko M.P."/>
            <person name="dePamphilis C.W."/>
            <person name="Choi D."/>
            <person name="Shirasu K."/>
        </authorList>
    </citation>
    <scope>NUCLEOTIDE SEQUENCE [LARGE SCALE GENOMIC DNA]</scope>
    <source>
        <strain evidence="3">cv. UVA1</strain>
    </source>
</reference>
<organism evidence="2 3">
    <name type="scientific">Striga asiatica</name>
    <name type="common">Asiatic witchweed</name>
    <name type="synonym">Buchnera asiatica</name>
    <dbReference type="NCBI Taxonomy" id="4170"/>
    <lineage>
        <taxon>Eukaryota</taxon>
        <taxon>Viridiplantae</taxon>
        <taxon>Streptophyta</taxon>
        <taxon>Embryophyta</taxon>
        <taxon>Tracheophyta</taxon>
        <taxon>Spermatophyta</taxon>
        <taxon>Magnoliopsida</taxon>
        <taxon>eudicotyledons</taxon>
        <taxon>Gunneridae</taxon>
        <taxon>Pentapetalae</taxon>
        <taxon>asterids</taxon>
        <taxon>lamiids</taxon>
        <taxon>Lamiales</taxon>
        <taxon>Orobanchaceae</taxon>
        <taxon>Buchnereae</taxon>
        <taxon>Striga</taxon>
    </lineage>
</organism>
<keyword evidence="1" id="KW-0472">Membrane</keyword>
<protein>
    <submittedName>
        <fullName evidence="2">ARF GAP-like zinc finger-containing protein ZIGA4</fullName>
    </submittedName>
</protein>
<sequence length="386" mass="42715">MEISQAAPIPSSNPANRRGLFGIFTPAASEAVVAAFSTSIHTLKASSRMYAEMMVIFDLHVLWLMALFVWFSDAYGLFVLCGTTWVLTGPAGPLHFLAGGPAGELHSEEGHFRKGNENAFEHPSDLDMTFTATISPSESTPLKTEPKLPFPSKFVSLKASVPLTSCMYEILLQVTPSETSSAGASPLFGFRVLTNTNYSQCMEALEISDLHKEQSCEEKIEQNLRPSKDSGISPERLLLDKSKSLKALIFPSDGGMDLSNLLSDKIRNKCAWKIVRDFDKFPMESGRMPLSGLDEISKSSKNWQLDNEEINPNPLRELPQMRSVRKSLKLPKLGMVPLNELFANCNRSKLEALVIEIGISPLSSFLDKYNFSRFGRESSGERGRIP</sequence>
<comment type="caution">
    <text evidence="2">The sequence shown here is derived from an EMBL/GenBank/DDBJ whole genome shotgun (WGS) entry which is preliminary data.</text>
</comment>
<proteinExistence type="predicted"/>
<gene>
    <name evidence="2" type="ORF">STAS_14238</name>
</gene>
<dbReference type="Proteomes" id="UP000325081">
    <property type="component" value="Unassembled WGS sequence"/>
</dbReference>
<evidence type="ECO:0000256" key="1">
    <source>
        <dbReference type="SAM" id="Phobius"/>
    </source>
</evidence>
<accession>A0A5A7PY65</accession>
<keyword evidence="1" id="KW-0812">Transmembrane</keyword>
<evidence type="ECO:0000313" key="3">
    <source>
        <dbReference type="Proteomes" id="UP000325081"/>
    </source>
</evidence>
<dbReference type="AlphaFoldDB" id="A0A5A7PY65"/>
<feature type="transmembrane region" description="Helical" evidence="1">
    <location>
        <begin position="61"/>
        <end position="87"/>
    </location>
</feature>
<keyword evidence="3" id="KW-1185">Reference proteome</keyword>
<dbReference type="EMBL" id="BKCP01005405">
    <property type="protein sequence ID" value="GER37805.1"/>
    <property type="molecule type" value="Genomic_DNA"/>
</dbReference>
<feature type="transmembrane region" description="Helical" evidence="1">
    <location>
        <begin position="20"/>
        <end position="40"/>
    </location>
</feature>
<keyword evidence="1" id="KW-1133">Transmembrane helix</keyword>